<dbReference type="Proteomes" id="UP000630864">
    <property type="component" value="Unassembled WGS sequence"/>
</dbReference>
<dbReference type="PATRIC" id="fig|129137.4.peg.4125"/>
<evidence type="ECO:0000256" key="1">
    <source>
        <dbReference type="ARBA" id="ARBA00022598"/>
    </source>
</evidence>
<name>A0A0P9S6N9_PSEA0</name>
<keyword evidence="3 4" id="KW-0067">ATP-binding</keyword>
<evidence type="ECO:0000313" key="11">
    <source>
        <dbReference type="Proteomes" id="UP000272627"/>
    </source>
</evidence>
<evidence type="ECO:0000313" key="8">
    <source>
        <dbReference type="EMBL" id="RMM03366.1"/>
    </source>
</evidence>
<evidence type="ECO:0000313" key="6">
    <source>
        <dbReference type="EMBL" id="GFZ62559.1"/>
    </source>
</evidence>
<keyword evidence="6" id="KW-0808">Transferase</keyword>
<feature type="domain" description="ATP-grasp" evidence="5">
    <location>
        <begin position="120"/>
        <end position="311"/>
    </location>
</feature>
<evidence type="ECO:0000259" key="5">
    <source>
        <dbReference type="PROSITE" id="PS50975"/>
    </source>
</evidence>
<keyword evidence="1" id="KW-0436">Ligase</keyword>
<reference evidence="11 12" key="2">
    <citation type="submission" date="2018-08" db="EMBL/GenBank/DDBJ databases">
        <title>Recombination of ecologically and evolutionarily significant loci maintains genetic cohesion in the Pseudomonas syringae species complex.</title>
        <authorList>
            <person name="Dillon M."/>
            <person name="Thakur S."/>
            <person name="Almeida R.N.D."/>
            <person name="Weir B.S."/>
            <person name="Guttman D.S."/>
        </authorList>
    </citation>
    <scope>NUCLEOTIDE SEQUENCE [LARGE SCALE GENOMIC DNA]</scope>
    <source>
        <strain evidence="9 12">ICMP 4316</strain>
        <strain evidence="8 11">ICMP 8636</strain>
    </source>
</reference>
<dbReference type="EMBL" id="BMZW01000044">
    <property type="protein sequence ID" value="GFZ62559.1"/>
    <property type="molecule type" value="Genomic_DNA"/>
</dbReference>
<protein>
    <submittedName>
        <fullName evidence="6">HPr kinase</fullName>
    </submittedName>
    <submittedName>
        <fullName evidence="7">Nikkomycin biosynthesis domain-containing protein</fullName>
    </submittedName>
</protein>
<comment type="caution">
    <text evidence="7">The sequence shown here is derived from an EMBL/GenBank/DDBJ whole genome shotgun (WGS) entry which is preliminary data.</text>
</comment>
<dbReference type="Gene3D" id="3.30.1490.20">
    <property type="entry name" value="ATP-grasp fold, A domain"/>
    <property type="match status" value="1"/>
</dbReference>
<accession>A0A0P9S6N9</accession>
<evidence type="ECO:0000313" key="12">
    <source>
        <dbReference type="Proteomes" id="UP000275613"/>
    </source>
</evidence>
<evidence type="ECO:0000313" key="10">
    <source>
        <dbReference type="Proteomes" id="UP000050490"/>
    </source>
</evidence>
<evidence type="ECO:0000256" key="3">
    <source>
        <dbReference type="ARBA" id="ARBA00022840"/>
    </source>
</evidence>
<dbReference type="InterPro" id="IPR052032">
    <property type="entry name" value="ATP-dep_AA_Ligase"/>
</dbReference>
<organism evidence="7 10">
    <name type="scientific">Pseudomonas amygdali pv. eriobotryae</name>
    <dbReference type="NCBI Taxonomy" id="129137"/>
    <lineage>
        <taxon>Bacteria</taxon>
        <taxon>Pseudomonadati</taxon>
        <taxon>Pseudomonadota</taxon>
        <taxon>Gammaproteobacteria</taxon>
        <taxon>Pseudomonadales</taxon>
        <taxon>Pseudomonadaceae</taxon>
        <taxon>Pseudomonas</taxon>
        <taxon>Pseudomonas amygdali</taxon>
    </lineage>
</organism>
<dbReference type="EMBL" id="RBOA01000061">
    <property type="protein sequence ID" value="RMM03366.1"/>
    <property type="molecule type" value="Genomic_DNA"/>
</dbReference>
<dbReference type="Proteomes" id="UP000272627">
    <property type="component" value="Unassembled WGS sequence"/>
</dbReference>
<dbReference type="Proteomes" id="UP000050490">
    <property type="component" value="Unassembled WGS sequence"/>
</dbReference>
<evidence type="ECO:0000256" key="4">
    <source>
        <dbReference type="PROSITE-ProRule" id="PRU00409"/>
    </source>
</evidence>
<dbReference type="Gene3D" id="3.30.470.20">
    <property type="entry name" value="ATP-grasp fold, B domain"/>
    <property type="match status" value="1"/>
</dbReference>
<dbReference type="InterPro" id="IPR013815">
    <property type="entry name" value="ATP_grasp_subdomain_1"/>
</dbReference>
<dbReference type="Gene3D" id="3.40.50.20">
    <property type="match status" value="1"/>
</dbReference>
<dbReference type="AlphaFoldDB" id="A0A0P9S6N9"/>
<keyword evidence="6" id="KW-0418">Kinase</keyword>
<reference evidence="6" key="3">
    <citation type="submission" date="2020-09" db="EMBL/GenBank/DDBJ databases">
        <title>Pseudomonas syringae pv. eriobotryae genome sequence causing loquat canker disease.</title>
        <authorList>
            <person name="Fukuda S."/>
            <person name="Tashiro H."/>
            <person name="Nagano Y."/>
        </authorList>
    </citation>
    <scope>NUCLEOTIDE SEQUENCE</scope>
    <source>
        <strain evidence="6">AM001</strain>
    </source>
</reference>
<dbReference type="GO" id="GO:0016874">
    <property type="term" value="F:ligase activity"/>
    <property type="evidence" value="ECO:0007669"/>
    <property type="project" value="UniProtKB-KW"/>
</dbReference>
<dbReference type="GO" id="GO:0046872">
    <property type="term" value="F:metal ion binding"/>
    <property type="evidence" value="ECO:0007669"/>
    <property type="project" value="InterPro"/>
</dbReference>
<evidence type="ECO:0000313" key="7">
    <source>
        <dbReference type="EMBL" id="KPX37529.1"/>
    </source>
</evidence>
<dbReference type="Proteomes" id="UP000275613">
    <property type="component" value="Unassembled WGS sequence"/>
</dbReference>
<dbReference type="EMBL" id="RBPV01000028">
    <property type="protein sequence ID" value="RMO66151.1"/>
    <property type="molecule type" value="Genomic_DNA"/>
</dbReference>
<proteinExistence type="predicted"/>
<dbReference type="PANTHER" id="PTHR43585:SF2">
    <property type="entry name" value="ATP-GRASP ENZYME FSQD"/>
    <property type="match status" value="1"/>
</dbReference>
<dbReference type="InterPro" id="IPR011761">
    <property type="entry name" value="ATP-grasp"/>
</dbReference>
<keyword evidence="2 4" id="KW-0547">Nucleotide-binding</keyword>
<evidence type="ECO:0000256" key="2">
    <source>
        <dbReference type="ARBA" id="ARBA00022741"/>
    </source>
</evidence>
<dbReference type="GO" id="GO:0005524">
    <property type="term" value="F:ATP binding"/>
    <property type="evidence" value="ECO:0007669"/>
    <property type="project" value="UniProtKB-UniRule"/>
</dbReference>
<gene>
    <name evidence="7" type="ORF">ALO70_02820</name>
    <name evidence="9" type="ORF">ALQ39_200148</name>
    <name evidence="8" type="ORF">ALQ86_01190</name>
    <name evidence="6" type="ORF">PSE10A_50700</name>
</gene>
<sequence>MHPTKKILVVSSELDAAKTVRDVKTMYPSATWDFIFLLEDFLGVANDELKCPEHFIVRDFADTAGVMAVLEVIAQQHVISQVVPSDEFSVYIAALANDRWDLPGITREKAKSFRDKKAMKEIAQHAGIRTAREITLSDIEGGHVEFPVVVKPRSLAGSMGVRIITEAKQLTEMDVDWGAAYRDMDERQYMIEQYNPNTIYHIDCIVLKGHLSFISVGQYLGKPIDFLQEKPVGVLSVPDQAVADTWRPFAESVIKAFEAPEGVYHIEAFADAGFGLELLEIAYRPGGAAIVEMIEMVHGLNLKCIHLAAQLGLVDYVDSQRQEEAFGYMTFPKKHLSTEALYVTQISLPPLESMPTLRTHVVPALGDIASGEFYCYKDSLGSFVFCGDRDLVSRDVYYLSEHYSVQVAAKKTALRLRSDIPLCTINDKHI</sequence>
<evidence type="ECO:0000313" key="9">
    <source>
        <dbReference type="EMBL" id="RMO66151.1"/>
    </source>
</evidence>
<reference evidence="7 10" key="1">
    <citation type="submission" date="2015-09" db="EMBL/GenBank/DDBJ databases">
        <title>Genome announcement of multiple Pseudomonas syringae strains.</title>
        <authorList>
            <person name="Thakur S."/>
            <person name="Wang P.W."/>
            <person name="Gong Y."/>
            <person name="Weir B.S."/>
            <person name="Guttman D.S."/>
        </authorList>
    </citation>
    <scope>NUCLEOTIDE SEQUENCE [LARGE SCALE GENOMIC DNA]</scope>
    <source>
        <strain evidence="7 10">ICMP4455</strain>
    </source>
</reference>
<dbReference type="PANTHER" id="PTHR43585">
    <property type="entry name" value="FUMIPYRROLE BIOSYNTHESIS PROTEIN C"/>
    <property type="match status" value="1"/>
</dbReference>
<dbReference type="GO" id="GO:0016301">
    <property type="term" value="F:kinase activity"/>
    <property type="evidence" value="ECO:0007669"/>
    <property type="project" value="UniProtKB-KW"/>
</dbReference>
<dbReference type="EMBL" id="LJQI01000046">
    <property type="protein sequence ID" value="KPX37529.1"/>
    <property type="molecule type" value="Genomic_DNA"/>
</dbReference>
<dbReference type="PROSITE" id="PS50975">
    <property type="entry name" value="ATP_GRASP"/>
    <property type="match status" value="1"/>
</dbReference>
<dbReference type="SUPFAM" id="SSF56059">
    <property type="entry name" value="Glutathione synthetase ATP-binding domain-like"/>
    <property type="match status" value="1"/>
</dbReference>